<dbReference type="AlphaFoldDB" id="A0A0F6RIK8"/>
<dbReference type="EMBL" id="CP011133">
    <property type="protein sequence ID" value="AKE62115.1"/>
    <property type="molecule type" value="Genomic_DNA"/>
</dbReference>
<geneLocation type="plasmid" evidence="1">
    <name>unnamed</name>
</geneLocation>
<name>A0A0F6RIK8_CITAM</name>
<dbReference type="KEGG" id="cama:F384_26465"/>
<keyword evidence="1" id="KW-0614">Plasmid</keyword>
<accession>A0A0F6RIK8</accession>
<dbReference type="PATRIC" id="fig|1261127.3.peg.5490"/>
<proteinExistence type="predicted"/>
<dbReference type="Proteomes" id="UP000034085">
    <property type="component" value="Plasmid"/>
</dbReference>
<dbReference type="HOGENOM" id="CLU_1599806_0_0_6"/>
<sequence length="166" mass="19334">MSATAKFKVVHENQLSFMSIFDATESEYDLISADLEHNYELRFSSKMAYEIIRDSIYIMTAYRSTGEQRVDEILWICSEENQEDLCSFTSCCKIAGLDPFETRMEILHEWSGELAKQASLIARHHFTAPTNMEHVASQRIGYEKYRKAFYHTYPKEAAKPIRDKPL</sequence>
<reference evidence="1 2" key="1">
    <citation type="submission" date="2015-03" db="EMBL/GenBank/DDBJ databases">
        <title>Complete genome sequence of Citrobacter amalonaticus Y19.</title>
        <authorList>
            <person name="Park S."/>
        </authorList>
    </citation>
    <scope>NUCLEOTIDE SEQUENCE [LARGE SCALE GENOMIC DNA]</scope>
    <source>
        <strain evidence="1 2">Y19</strain>
        <plasmid evidence="2">Plasmid</plasmid>
    </source>
</reference>
<organism evidence="1 2">
    <name type="scientific">Citrobacter amalonaticus Y19</name>
    <dbReference type="NCBI Taxonomy" id="1261127"/>
    <lineage>
        <taxon>Bacteria</taxon>
        <taxon>Pseudomonadati</taxon>
        <taxon>Pseudomonadota</taxon>
        <taxon>Gammaproteobacteria</taxon>
        <taxon>Enterobacterales</taxon>
        <taxon>Enterobacteriaceae</taxon>
        <taxon>Citrobacter</taxon>
    </lineage>
</organism>
<gene>
    <name evidence="1" type="ORF">F384_26465</name>
</gene>
<evidence type="ECO:0000313" key="2">
    <source>
        <dbReference type="Proteomes" id="UP000034085"/>
    </source>
</evidence>
<evidence type="ECO:0000313" key="1">
    <source>
        <dbReference type="EMBL" id="AKE62115.1"/>
    </source>
</evidence>
<dbReference type="OrthoDB" id="6625298at2"/>
<dbReference type="RefSeq" id="WP_046498890.1">
    <property type="nucleotide sequence ID" value="NZ_CP011133.1"/>
</dbReference>
<protein>
    <submittedName>
        <fullName evidence="1">Uncharacterized protein</fullName>
    </submittedName>
</protein>